<comment type="similarity">
    <text evidence="1">Belongs to the transposase IS21/IS408/IS1162 family.</text>
</comment>
<evidence type="ECO:0000313" key="6">
    <source>
        <dbReference type="EMBL" id="MFG6459884.1"/>
    </source>
</evidence>
<dbReference type="PANTHER" id="PTHR35004">
    <property type="entry name" value="TRANSPOSASE RV3428C-RELATED"/>
    <property type="match status" value="1"/>
</dbReference>
<evidence type="ECO:0000313" key="7">
    <source>
        <dbReference type="Proteomes" id="UP001606305"/>
    </source>
</evidence>
<gene>
    <name evidence="6" type="ORF">ACG00X_23915</name>
</gene>
<dbReference type="Gene3D" id="1.10.10.60">
    <property type="entry name" value="Homeodomain-like"/>
    <property type="match status" value="1"/>
</dbReference>
<sequence length="146" mass="16488">MAMKGKIRAMHLREGKSISEIARRTSLSRNTIKKWLKEPAEAAPKYRRAATSTKLAPFVATLTQALKADAHRPRHERRSARALFAELQASGYDGGYGRLTDFIRAWRQDEGKAVLTKAFVPLKFELGEAFQFDWSEEGLVVGGIYY</sequence>
<dbReference type="Proteomes" id="UP001606305">
    <property type="component" value="Unassembled WGS sequence"/>
</dbReference>
<evidence type="ECO:0000256" key="4">
    <source>
        <dbReference type="ARBA" id="ARBA00023172"/>
    </source>
</evidence>
<comment type="caution">
    <text evidence="6">The sequence shown here is derived from an EMBL/GenBank/DDBJ whole genome shotgun (WGS) entry which is preliminary data.</text>
</comment>
<dbReference type="EMBL" id="JBIGIA010000036">
    <property type="protein sequence ID" value="MFG6459884.1"/>
    <property type="molecule type" value="Genomic_DNA"/>
</dbReference>
<keyword evidence="3" id="KW-0238">DNA-binding</keyword>
<evidence type="ECO:0000256" key="2">
    <source>
        <dbReference type="ARBA" id="ARBA00022578"/>
    </source>
</evidence>
<feature type="non-terminal residue" evidence="6">
    <location>
        <position position="146"/>
    </location>
</feature>
<keyword evidence="7" id="KW-1185">Reference proteome</keyword>
<evidence type="ECO:0000259" key="5">
    <source>
        <dbReference type="PROSITE" id="PS50531"/>
    </source>
</evidence>
<dbReference type="Pfam" id="PF11427">
    <property type="entry name" value="HTH_Tnp_Tc3_1"/>
    <property type="match status" value="1"/>
</dbReference>
<feature type="domain" description="HTH IS21-type" evidence="5">
    <location>
        <begin position="3"/>
        <end position="66"/>
    </location>
</feature>
<proteinExistence type="inferred from homology"/>
<protein>
    <submittedName>
        <fullName evidence="6">IS21 family transposase</fullName>
    </submittedName>
</protein>
<organism evidence="6 7">
    <name type="scientific">Pelomonas nitida</name>
    <dbReference type="NCBI Taxonomy" id="3299027"/>
    <lineage>
        <taxon>Bacteria</taxon>
        <taxon>Pseudomonadati</taxon>
        <taxon>Pseudomonadota</taxon>
        <taxon>Betaproteobacteria</taxon>
        <taxon>Burkholderiales</taxon>
        <taxon>Sphaerotilaceae</taxon>
        <taxon>Roseateles</taxon>
    </lineage>
</organism>
<dbReference type="InterPro" id="IPR017894">
    <property type="entry name" value="HTH_IS21_transposase_type"/>
</dbReference>
<dbReference type="InterPro" id="IPR025898">
    <property type="entry name" value="Tc3_transposase_DNA-bd_dom"/>
</dbReference>
<keyword evidence="4" id="KW-0233">DNA recombination</keyword>
<dbReference type="PANTHER" id="PTHR35004:SF7">
    <property type="entry name" value="INTEGRASE PROTEIN"/>
    <property type="match status" value="1"/>
</dbReference>
<evidence type="ECO:0000256" key="1">
    <source>
        <dbReference type="ARBA" id="ARBA00009277"/>
    </source>
</evidence>
<accession>A0ABW7GD53</accession>
<reference evidence="6 7" key="1">
    <citation type="submission" date="2024-09" db="EMBL/GenBank/DDBJ databases">
        <title>Novel species of the genus Pelomonas and Roseateles isolated from streams.</title>
        <authorList>
            <person name="Lu H."/>
        </authorList>
    </citation>
    <scope>NUCLEOTIDE SEQUENCE [LARGE SCALE GENOMIC DNA]</scope>
    <source>
        <strain evidence="6 7">BYS96W</strain>
    </source>
</reference>
<keyword evidence="2" id="KW-0815">Transposition</keyword>
<evidence type="ECO:0000256" key="3">
    <source>
        <dbReference type="ARBA" id="ARBA00023125"/>
    </source>
</evidence>
<name>A0ABW7GD53_9BURK</name>
<dbReference type="PROSITE" id="PS50531">
    <property type="entry name" value="HTH_IS21"/>
    <property type="match status" value="1"/>
</dbReference>